<sequence length="224" mass="25999">MSEEWQAQERRYQSNSSLRTFTKIEIPSWQDIAGITQHPWMSRQRLENEYAVLTYIGKMTNIPVPRPYSLESVDGCLTLTTEWIDGVPFDDLDPGIRSETYLDQYVRSFILPELGALTSHISGTLKGTVIPPRRVFERFPGQWVPQTSGEIFHFTHNDLSQHNFLCNPTTGKVMAVIDWEFAGFYPTYFEAPFWTKPFIEIEDEEEEVERLLKFLGPSPPESER</sequence>
<keyword evidence="3" id="KW-1185">Reference proteome</keyword>
<dbReference type="Pfam" id="PF01636">
    <property type="entry name" value="APH"/>
    <property type="match status" value="1"/>
</dbReference>
<dbReference type="PANTHER" id="PTHR21310:SF15">
    <property type="entry name" value="AMINOGLYCOSIDE PHOSPHOTRANSFERASE DOMAIN-CONTAINING PROTEIN"/>
    <property type="match status" value="1"/>
</dbReference>
<dbReference type="PANTHER" id="PTHR21310">
    <property type="entry name" value="AMINOGLYCOSIDE PHOSPHOTRANSFERASE-RELATED-RELATED"/>
    <property type="match status" value="1"/>
</dbReference>
<dbReference type="HOGENOM" id="CLU_069864_1_0_1"/>
<accession>W2S8V1</accession>
<evidence type="ECO:0000259" key="1">
    <source>
        <dbReference type="Pfam" id="PF01636"/>
    </source>
</evidence>
<evidence type="ECO:0000313" key="2">
    <source>
        <dbReference type="EMBL" id="ETN44443.1"/>
    </source>
</evidence>
<dbReference type="InterPro" id="IPR002575">
    <property type="entry name" value="Aminoglycoside_PTrfase"/>
</dbReference>
<feature type="domain" description="Aminoglycoside phosphotransferase" evidence="1">
    <location>
        <begin position="135"/>
        <end position="190"/>
    </location>
</feature>
<reference evidence="2 3" key="1">
    <citation type="submission" date="2013-03" db="EMBL/GenBank/DDBJ databases">
        <title>The Genome Sequence of Phialophora europaea CBS 101466.</title>
        <authorList>
            <consortium name="The Broad Institute Genomics Platform"/>
            <person name="Cuomo C."/>
            <person name="de Hoog S."/>
            <person name="Gorbushina A."/>
            <person name="Walker B."/>
            <person name="Young S.K."/>
            <person name="Zeng Q."/>
            <person name="Gargeya S."/>
            <person name="Fitzgerald M."/>
            <person name="Haas B."/>
            <person name="Abouelleil A."/>
            <person name="Allen A.W."/>
            <person name="Alvarado L."/>
            <person name="Arachchi H.M."/>
            <person name="Berlin A.M."/>
            <person name="Chapman S.B."/>
            <person name="Gainer-Dewar J."/>
            <person name="Goldberg J."/>
            <person name="Griggs A."/>
            <person name="Gujja S."/>
            <person name="Hansen M."/>
            <person name="Howarth C."/>
            <person name="Imamovic A."/>
            <person name="Ireland A."/>
            <person name="Larimer J."/>
            <person name="McCowan C."/>
            <person name="Murphy C."/>
            <person name="Pearson M."/>
            <person name="Poon T.W."/>
            <person name="Priest M."/>
            <person name="Roberts A."/>
            <person name="Saif S."/>
            <person name="Shea T."/>
            <person name="Sisk P."/>
            <person name="Sykes S."/>
            <person name="Wortman J."/>
            <person name="Nusbaum C."/>
            <person name="Birren B."/>
        </authorList>
    </citation>
    <scope>NUCLEOTIDE SEQUENCE [LARGE SCALE GENOMIC DNA]</scope>
    <source>
        <strain evidence="2 3">CBS 101466</strain>
    </source>
</reference>
<dbReference type="VEuPathDB" id="FungiDB:HMPREF1541_10624"/>
<dbReference type="InParanoid" id="W2S8V1"/>
<dbReference type="STRING" id="1220924.W2S8V1"/>
<organism evidence="2 3">
    <name type="scientific">Cyphellophora europaea (strain CBS 101466)</name>
    <name type="common">Phialophora europaea</name>
    <dbReference type="NCBI Taxonomy" id="1220924"/>
    <lineage>
        <taxon>Eukaryota</taxon>
        <taxon>Fungi</taxon>
        <taxon>Dikarya</taxon>
        <taxon>Ascomycota</taxon>
        <taxon>Pezizomycotina</taxon>
        <taxon>Eurotiomycetes</taxon>
        <taxon>Chaetothyriomycetidae</taxon>
        <taxon>Chaetothyriales</taxon>
        <taxon>Cyphellophoraceae</taxon>
        <taxon>Cyphellophora</taxon>
    </lineage>
</organism>
<dbReference type="AlphaFoldDB" id="W2S8V1"/>
<dbReference type="eggNOG" id="ENOG502SJF8">
    <property type="taxonomic scope" value="Eukaryota"/>
</dbReference>
<dbReference type="Gene3D" id="3.90.1200.10">
    <property type="match status" value="1"/>
</dbReference>
<dbReference type="GeneID" id="19977963"/>
<dbReference type="InterPro" id="IPR051678">
    <property type="entry name" value="AGP_Transferase"/>
</dbReference>
<evidence type="ECO:0000313" key="3">
    <source>
        <dbReference type="Proteomes" id="UP000030752"/>
    </source>
</evidence>
<dbReference type="RefSeq" id="XP_008713516.1">
    <property type="nucleotide sequence ID" value="XM_008715294.1"/>
</dbReference>
<dbReference type="OrthoDB" id="2906425at2759"/>
<dbReference type="SUPFAM" id="SSF56112">
    <property type="entry name" value="Protein kinase-like (PK-like)"/>
    <property type="match status" value="1"/>
</dbReference>
<gene>
    <name evidence="2" type="ORF">HMPREF1541_10624</name>
</gene>
<protein>
    <recommendedName>
        <fullName evidence="1">Aminoglycoside phosphotransferase domain-containing protein</fullName>
    </recommendedName>
</protein>
<name>W2S8V1_CYPE1</name>
<proteinExistence type="predicted"/>
<dbReference type="Proteomes" id="UP000030752">
    <property type="component" value="Unassembled WGS sequence"/>
</dbReference>
<dbReference type="InterPro" id="IPR011009">
    <property type="entry name" value="Kinase-like_dom_sf"/>
</dbReference>
<dbReference type="EMBL" id="KB822715">
    <property type="protein sequence ID" value="ETN44443.1"/>
    <property type="molecule type" value="Genomic_DNA"/>
</dbReference>